<dbReference type="Proteomes" id="UP000789359">
    <property type="component" value="Unassembled WGS sequence"/>
</dbReference>
<protein>
    <recommendedName>
        <fullName evidence="4">Copper resistance protein CopD</fullName>
    </recommendedName>
</protein>
<evidence type="ECO:0000256" key="1">
    <source>
        <dbReference type="SAM" id="Phobius"/>
    </source>
</evidence>
<feature type="transmembrane region" description="Helical" evidence="1">
    <location>
        <begin position="55"/>
        <end position="75"/>
    </location>
</feature>
<feature type="transmembrane region" description="Helical" evidence="1">
    <location>
        <begin position="87"/>
        <end position="107"/>
    </location>
</feature>
<evidence type="ECO:0000313" key="2">
    <source>
        <dbReference type="EMBL" id="CAD7288168.1"/>
    </source>
</evidence>
<dbReference type="EMBL" id="CAJHOE010000002">
    <property type="protein sequence ID" value="CAD7288168.1"/>
    <property type="molecule type" value="Genomic_DNA"/>
</dbReference>
<keyword evidence="1" id="KW-0472">Membrane</keyword>
<feature type="transmembrane region" description="Helical" evidence="1">
    <location>
        <begin position="128"/>
        <end position="145"/>
    </location>
</feature>
<keyword evidence="1" id="KW-1133">Transmembrane helix</keyword>
<evidence type="ECO:0000313" key="3">
    <source>
        <dbReference type="Proteomes" id="UP000789359"/>
    </source>
</evidence>
<organism evidence="2 3">
    <name type="scientific">Campylobacter suis</name>
    <dbReference type="NCBI Taxonomy" id="2790657"/>
    <lineage>
        <taxon>Bacteria</taxon>
        <taxon>Pseudomonadati</taxon>
        <taxon>Campylobacterota</taxon>
        <taxon>Epsilonproteobacteria</taxon>
        <taxon>Campylobacterales</taxon>
        <taxon>Campylobacteraceae</taxon>
        <taxon>Campylobacter</taxon>
    </lineage>
</organism>
<accession>A0ABM8Q5I9</accession>
<sequence length="147" mass="16333">MQAIYPYAKLVHIICAIIFLGYIFFDVVIFSRLKNILGDEFEPVKAAITSKAIKIMPLCLLLLILSGGMMMSTWVGSKAGGYFETTLQTLLMIKVILALILACGVIFNLSHRALGKQPPKFMRENLHTVAFIFGFAIVILAKAMFMV</sequence>
<name>A0ABM8Q5I9_9BACT</name>
<comment type="caution">
    <text evidence="2">The sequence shown here is derived from an EMBL/GenBank/DDBJ whole genome shotgun (WGS) entry which is preliminary data.</text>
</comment>
<gene>
    <name evidence="2" type="ORF">LMG8286_01171</name>
</gene>
<keyword evidence="1" id="KW-0812">Transmembrane</keyword>
<reference evidence="2 3" key="1">
    <citation type="submission" date="2020-11" db="EMBL/GenBank/DDBJ databases">
        <authorList>
            <person name="Peeters C."/>
        </authorList>
    </citation>
    <scope>NUCLEOTIDE SEQUENCE [LARGE SCALE GENOMIC DNA]</scope>
    <source>
        <strain evidence="2 3">LMG 8286</strain>
    </source>
</reference>
<keyword evidence="3" id="KW-1185">Reference proteome</keyword>
<dbReference type="PIRSF" id="PIRSF015875">
    <property type="entry name" value="UCP015875"/>
    <property type="match status" value="1"/>
</dbReference>
<evidence type="ECO:0008006" key="4">
    <source>
        <dbReference type="Google" id="ProtNLM"/>
    </source>
</evidence>
<proteinExistence type="predicted"/>
<feature type="transmembrane region" description="Helical" evidence="1">
    <location>
        <begin position="6"/>
        <end position="25"/>
    </location>
</feature>
<dbReference type="InterPro" id="IPR007418">
    <property type="entry name" value="DUF474"/>
</dbReference>
<dbReference type="RefSeq" id="WP_230056927.1">
    <property type="nucleotide sequence ID" value="NZ_CAJHOE010000002.1"/>
</dbReference>